<name>A0AA36D3V2_9BILA</name>
<comment type="caution">
    <text evidence="2">The sequence shown here is derived from an EMBL/GenBank/DDBJ whole genome shotgun (WGS) entry which is preliminary data.</text>
</comment>
<sequence length="260" mass="29988">MGDEPCRTRFLLAQTTSIVLLCFTILLFIVLAITTIRLRRAFHPFFSFYFSSLVILYIICMMAIVLCKVWSMTGYDGPLSTVNTYILTISYYLISPINSMIVLYFFNKSITLKLLKSGGASLTLRYQLAENIKAMRAVIPFLICDNFITWNDQLFDILFGVDYLVPTDSCAEDTKFYLFLLTTLIRTVLSYIQPGYILYQHDLFRKKFLALFGKNAGINVFATRRTQPTSKLRKLNNVLGAEIKLAVSQQEYFDIIKSYW</sequence>
<feature type="transmembrane region" description="Helical" evidence="1">
    <location>
        <begin position="85"/>
        <end position="106"/>
    </location>
</feature>
<dbReference type="InterPro" id="IPR052854">
    <property type="entry name" value="Serpentine_rcpt_epsilon"/>
</dbReference>
<feature type="transmembrane region" description="Helical" evidence="1">
    <location>
        <begin position="12"/>
        <end position="33"/>
    </location>
</feature>
<evidence type="ECO:0000313" key="2">
    <source>
        <dbReference type="EMBL" id="CAJ0580226.1"/>
    </source>
</evidence>
<proteinExistence type="predicted"/>
<evidence type="ECO:0000256" key="1">
    <source>
        <dbReference type="SAM" id="Phobius"/>
    </source>
</evidence>
<reference evidence="2" key="1">
    <citation type="submission" date="2023-06" db="EMBL/GenBank/DDBJ databases">
        <authorList>
            <person name="Delattre M."/>
        </authorList>
    </citation>
    <scope>NUCLEOTIDE SEQUENCE</scope>
    <source>
        <strain evidence="2">AF72</strain>
    </source>
</reference>
<feature type="non-terminal residue" evidence="2">
    <location>
        <position position="1"/>
    </location>
</feature>
<protein>
    <submittedName>
        <fullName evidence="2">Uncharacterized protein</fullName>
    </submittedName>
</protein>
<keyword evidence="1" id="KW-0472">Membrane</keyword>
<keyword evidence="1" id="KW-1133">Transmembrane helix</keyword>
<organism evidence="2 3">
    <name type="scientific">Mesorhabditis spiculigera</name>
    <dbReference type="NCBI Taxonomy" id="96644"/>
    <lineage>
        <taxon>Eukaryota</taxon>
        <taxon>Metazoa</taxon>
        <taxon>Ecdysozoa</taxon>
        <taxon>Nematoda</taxon>
        <taxon>Chromadorea</taxon>
        <taxon>Rhabditida</taxon>
        <taxon>Rhabditina</taxon>
        <taxon>Rhabditomorpha</taxon>
        <taxon>Rhabditoidea</taxon>
        <taxon>Rhabditidae</taxon>
        <taxon>Mesorhabditinae</taxon>
        <taxon>Mesorhabditis</taxon>
    </lineage>
</organism>
<dbReference type="PANTHER" id="PTHR47518">
    <property type="entry name" value="SERPENTINE RECEPTOR CLASS EPSILON-13-RELATED"/>
    <property type="match status" value="1"/>
</dbReference>
<evidence type="ECO:0000313" key="3">
    <source>
        <dbReference type="Proteomes" id="UP001177023"/>
    </source>
</evidence>
<keyword evidence="1" id="KW-0812">Transmembrane</keyword>
<gene>
    <name evidence="2" type="ORF">MSPICULIGERA_LOCUS18425</name>
</gene>
<feature type="transmembrane region" description="Helical" evidence="1">
    <location>
        <begin position="45"/>
        <end position="65"/>
    </location>
</feature>
<keyword evidence="3" id="KW-1185">Reference proteome</keyword>
<accession>A0AA36D3V2</accession>
<dbReference type="Proteomes" id="UP001177023">
    <property type="component" value="Unassembled WGS sequence"/>
</dbReference>
<dbReference type="AlphaFoldDB" id="A0AA36D3V2"/>
<dbReference type="EMBL" id="CATQJA010002659">
    <property type="protein sequence ID" value="CAJ0580226.1"/>
    <property type="molecule type" value="Genomic_DNA"/>
</dbReference>
<dbReference type="PANTHER" id="PTHR47518:SF9">
    <property type="entry name" value="SERPENTINE RECEPTOR, CLASS T"/>
    <property type="match status" value="1"/>
</dbReference>